<protein>
    <submittedName>
        <fullName evidence="2">SWIM-type domain-containing protein</fullName>
    </submittedName>
</protein>
<evidence type="ECO:0000313" key="1">
    <source>
        <dbReference type="Proteomes" id="UP000887580"/>
    </source>
</evidence>
<dbReference type="Proteomes" id="UP000887580">
    <property type="component" value="Unplaced"/>
</dbReference>
<dbReference type="WBParaSite" id="PS1159_v2.g3645.t1">
    <property type="protein sequence ID" value="PS1159_v2.g3645.t1"/>
    <property type="gene ID" value="PS1159_v2.g3645"/>
</dbReference>
<organism evidence="1 2">
    <name type="scientific">Panagrolaimus sp. PS1159</name>
    <dbReference type="NCBI Taxonomy" id="55785"/>
    <lineage>
        <taxon>Eukaryota</taxon>
        <taxon>Metazoa</taxon>
        <taxon>Ecdysozoa</taxon>
        <taxon>Nematoda</taxon>
        <taxon>Chromadorea</taxon>
        <taxon>Rhabditida</taxon>
        <taxon>Tylenchina</taxon>
        <taxon>Panagrolaimomorpha</taxon>
        <taxon>Panagrolaimoidea</taxon>
        <taxon>Panagrolaimidae</taxon>
        <taxon>Panagrolaimus</taxon>
    </lineage>
</organism>
<proteinExistence type="predicted"/>
<name>A0AC35GCD9_9BILA</name>
<reference evidence="2" key="1">
    <citation type="submission" date="2022-11" db="UniProtKB">
        <authorList>
            <consortium name="WormBaseParasite"/>
        </authorList>
    </citation>
    <scope>IDENTIFICATION</scope>
</reference>
<sequence>MPVDVKLAQYVCEMVREPEFMKYRERKTSTDSESDSIASTITNSVESDVTATTVAYNSDLEVARQGSPAYILDYDLYEEEDISLVSNTVIDDENVAVLGNNNQSNEAAIDNSTEDSFYPKIVEADLSSKDLLKIALDLDQSFERCGSNFPPMKVPHKKGNYLAVIPGSNVKNISDIFGADMVSPWNSKSSRAKQYYVNYEVQDEEVVKYERTKAEEKDNFSTYCFEFQARHPVYKSLTKKIIGVVQPQNKKPIESSYVVIYYSLTEDCEAIQSCCSKETFAPRLCASNSADIRALTKNKTPRNAIIAQNETNSIMNGIYPIVTEKQAQNVAGRDKLREAPTNKAQITSAGMCFVQHTPVSLRDKALFMGIEKWRRLSVDAKKRLFLRVGLSHTDIIKGFTIAPTSFPSRLSPNLSEAQRERMVNSAKSMEVLKSAANGTYVVMTSTFPITVSAKDKIQCSCKYREKHWLICEHLLAVHFKYPVLQILEKLQSELDSETMTEKHIRSTDVNSGKKPGSNRRGPSTSRNTKKIVHEIRDCESLSNNTSTTTLNRLGAASLQPCTATISTYNAEKQLENRPHAVAQRPETFHRPTAEALKNYKIAYDITPAETELWYNANAFMLKYTKKVSNAFNRECCHCRMNISKTQKIVFTHLEKYEFIMKSNNQVRVGYGERIICAKFGCFISRYPYAQQDCILSEVTEEEAEEIISNIFAP</sequence>
<accession>A0AC35GCD9</accession>
<evidence type="ECO:0000313" key="2">
    <source>
        <dbReference type="WBParaSite" id="PS1159_v2.g3645.t1"/>
    </source>
</evidence>